<dbReference type="Proteomes" id="UP000595512">
    <property type="component" value="Chromosome"/>
</dbReference>
<reference evidence="1 2" key="1">
    <citation type="submission" date="2020-12" db="EMBL/GenBank/DDBJ databases">
        <title>Taxonomic evaluation of the Bacillus sporothermodurans group of bacteria based on whole genome sequences.</title>
        <authorList>
            <person name="Fiedler G."/>
            <person name="Herbstmann A.-D."/>
            <person name="Doll E."/>
            <person name="Wenning M."/>
            <person name="Brinks E."/>
            <person name="Kabisch J."/>
            <person name="Breitenwieser F."/>
            <person name="Lappann M."/>
            <person name="Boehnlein C."/>
            <person name="Franz C."/>
        </authorList>
    </citation>
    <scope>NUCLEOTIDE SEQUENCE [LARGE SCALE GENOMIC DNA]</scope>
    <source>
        <strain evidence="1 2">DSM 10599</strain>
    </source>
</reference>
<evidence type="ECO:0000313" key="1">
    <source>
        <dbReference type="EMBL" id="QQX25476.1"/>
    </source>
</evidence>
<dbReference type="RefSeq" id="WP_107958164.1">
    <property type="nucleotide sequence ID" value="NZ_CP066701.1"/>
</dbReference>
<proteinExistence type="predicted"/>
<gene>
    <name evidence="1" type="ORF">JGZ69_00125</name>
</gene>
<dbReference type="AlphaFoldDB" id="A0AB37HKN6"/>
<evidence type="ECO:0000313" key="2">
    <source>
        <dbReference type="Proteomes" id="UP000595512"/>
    </source>
</evidence>
<accession>A0AB37HKN6</accession>
<protein>
    <submittedName>
        <fullName evidence="1">Uncharacterized protein</fullName>
    </submittedName>
</protein>
<dbReference type="EMBL" id="CP066701">
    <property type="protein sequence ID" value="QQX25476.1"/>
    <property type="molecule type" value="Genomic_DNA"/>
</dbReference>
<organism evidence="1 2">
    <name type="scientific">Heyndrickxia sporothermodurans</name>
    <dbReference type="NCBI Taxonomy" id="46224"/>
    <lineage>
        <taxon>Bacteria</taxon>
        <taxon>Bacillati</taxon>
        <taxon>Bacillota</taxon>
        <taxon>Bacilli</taxon>
        <taxon>Bacillales</taxon>
        <taxon>Bacillaceae</taxon>
        <taxon>Heyndrickxia</taxon>
    </lineage>
</organism>
<sequence>MNIYILNGFTEYSKCYELSSFGDAFLHFQDAKDEAEKKINHILQEFDVDKESEMEVTEDEESFFVSIFSEGNIRLEISIFKKELPVT</sequence>
<name>A0AB37HKN6_9BACI</name>
<dbReference type="KEGG" id="hspo:JGZ69_00125"/>